<feature type="compositionally biased region" description="Low complexity" evidence="6">
    <location>
        <begin position="30"/>
        <end position="39"/>
    </location>
</feature>
<keyword evidence="4" id="KW-0862">Zinc</keyword>
<dbReference type="PANTHER" id="PTHR43350:SF19">
    <property type="entry name" value="D-GULOSIDE 3-DEHYDROGENASE"/>
    <property type="match status" value="1"/>
</dbReference>
<evidence type="ECO:0000313" key="7">
    <source>
        <dbReference type="EMBL" id="XBY46002.1"/>
    </source>
</evidence>
<feature type="compositionally biased region" description="Polar residues" evidence="6">
    <location>
        <begin position="442"/>
        <end position="451"/>
    </location>
</feature>
<reference evidence="7" key="1">
    <citation type="submission" date="2024-06" db="EMBL/GenBank/DDBJ databases">
        <title>Methylostella associata gen. nov., sp. nov., a novel Ancalomicrobiaceae-affiliated facultatively methylotrophic bacteria that feed on methanotrophs of the genus Methylococcus.</title>
        <authorList>
            <person name="Saltykova V."/>
            <person name="Danilova O.V."/>
            <person name="Oshkin I.Y."/>
            <person name="Belova S.E."/>
            <person name="Pimenov N.V."/>
            <person name="Dedysh S.N."/>
        </authorList>
    </citation>
    <scope>NUCLEOTIDE SEQUENCE</scope>
    <source>
        <strain evidence="7">S20</strain>
    </source>
</reference>
<feature type="compositionally biased region" description="Low complexity" evidence="6">
    <location>
        <begin position="363"/>
        <end position="381"/>
    </location>
</feature>
<dbReference type="SUPFAM" id="SSF50129">
    <property type="entry name" value="GroES-like"/>
    <property type="match status" value="1"/>
</dbReference>
<dbReference type="SUPFAM" id="SSF51735">
    <property type="entry name" value="NAD(P)-binding Rossmann-fold domains"/>
    <property type="match status" value="1"/>
</dbReference>
<dbReference type="InterPro" id="IPR036291">
    <property type="entry name" value="NAD(P)-bd_dom_sf"/>
</dbReference>
<gene>
    <name evidence="7" type="ORF">ABS361_07135</name>
</gene>
<evidence type="ECO:0000256" key="1">
    <source>
        <dbReference type="ARBA" id="ARBA00001947"/>
    </source>
</evidence>
<dbReference type="GO" id="GO:0016491">
    <property type="term" value="F:oxidoreductase activity"/>
    <property type="evidence" value="ECO:0007669"/>
    <property type="project" value="UniProtKB-KW"/>
</dbReference>
<dbReference type="Gene3D" id="3.40.50.720">
    <property type="entry name" value="NAD(P)-binding Rossmann-like Domain"/>
    <property type="match status" value="1"/>
</dbReference>
<accession>A0AAU7XF05</accession>
<comment type="similarity">
    <text evidence="2">Belongs to the zinc-containing alcohol dehydrogenase family.</text>
</comment>
<dbReference type="EMBL" id="CP158568">
    <property type="protein sequence ID" value="XBY46002.1"/>
    <property type="molecule type" value="Genomic_DNA"/>
</dbReference>
<dbReference type="AlphaFoldDB" id="A0AAU7XF05"/>
<dbReference type="CDD" id="cd08255">
    <property type="entry name" value="2-desacetyl-2-hydroxyethyl_bacteriochlorophyllide_like"/>
    <property type="match status" value="1"/>
</dbReference>
<evidence type="ECO:0000256" key="4">
    <source>
        <dbReference type="ARBA" id="ARBA00022833"/>
    </source>
</evidence>
<sequence length="451" mass="47513">MDESDPTGPSTAPAPSLRPEEAARSEEAARPAPARPSAPGSDTPPSRPRAYWTVGPGQGELRFEPSRSALPGEVLVEALYGAVSRGTEGLVFRGEVPISEFARMRGPNQAGDFPFPVKYGYCLVGRVIDGPRPLRDRRVLVLHPHQDRLVIEAEAAVPLPDNVPSRRAVLGPNMETALNVLWDSGVAAGDRVAVVGAGTVGALVARLAARIPGTEVALIDVQPSRRFIAETLGARFATPIDAPLLFGRDFDVVVHASATAEGLTTALGLAGSEATVVEASWYGARSVAVPLGEAFHARRLRIVSSQVGRVPPQRVPRWDGRRRLTTALELLDDPALDVLLAEPVAFADLPAAMPRILAGGPGAPARSSSIRPPSAAIPPRSGGSGPLGRRRCATRRDRDPRRLIGASTSAGPACSLGPRRPSEAGGRSRRRPRPHRGGEPGCTQSRCATTS</sequence>
<dbReference type="GO" id="GO:0046872">
    <property type="term" value="F:metal ion binding"/>
    <property type="evidence" value="ECO:0007669"/>
    <property type="project" value="UniProtKB-KW"/>
</dbReference>
<dbReference type="RefSeq" id="WP_407051099.1">
    <property type="nucleotide sequence ID" value="NZ_CP158568.1"/>
</dbReference>
<evidence type="ECO:0000256" key="3">
    <source>
        <dbReference type="ARBA" id="ARBA00022723"/>
    </source>
</evidence>
<evidence type="ECO:0000256" key="6">
    <source>
        <dbReference type="SAM" id="MobiDB-lite"/>
    </source>
</evidence>
<protein>
    <submittedName>
        <fullName evidence="7">Zinc-binding alcohol dehydrogenase</fullName>
    </submittedName>
</protein>
<dbReference type="KEGG" id="mflg:ABS361_07135"/>
<dbReference type="InterPro" id="IPR011032">
    <property type="entry name" value="GroES-like_sf"/>
</dbReference>
<comment type="cofactor">
    <cofactor evidence="1">
        <name>Zn(2+)</name>
        <dbReference type="ChEBI" id="CHEBI:29105"/>
    </cofactor>
</comment>
<keyword evidence="3" id="KW-0479">Metal-binding</keyword>
<proteinExistence type="inferred from homology"/>
<dbReference type="Gene3D" id="3.90.180.10">
    <property type="entry name" value="Medium-chain alcohol dehydrogenases, catalytic domain"/>
    <property type="match status" value="1"/>
</dbReference>
<feature type="region of interest" description="Disordered" evidence="6">
    <location>
        <begin position="360"/>
        <end position="451"/>
    </location>
</feature>
<feature type="compositionally biased region" description="Basic and acidic residues" evidence="6">
    <location>
        <begin position="18"/>
        <end position="29"/>
    </location>
</feature>
<evidence type="ECO:0000256" key="5">
    <source>
        <dbReference type="ARBA" id="ARBA00023002"/>
    </source>
</evidence>
<dbReference type="PANTHER" id="PTHR43350">
    <property type="entry name" value="NAD-DEPENDENT ALCOHOL DEHYDROGENASE"/>
    <property type="match status" value="1"/>
</dbReference>
<evidence type="ECO:0000256" key="2">
    <source>
        <dbReference type="ARBA" id="ARBA00008072"/>
    </source>
</evidence>
<keyword evidence="5" id="KW-0560">Oxidoreductase</keyword>
<organism evidence="7">
    <name type="scientific">Methyloraptor flagellatus</name>
    <dbReference type="NCBI Taxonomy" id="3162530"/>
    <lineage>
        <taxon>Bacteria</taxon>
        <taxon>Pseudomonadati</taxon>
        <taxon>Pseudomonadota</taxon>
        <taxon>Alphaproteobacteria</taxon>
        <taxon>Hyphomicrobiales</taxon>
        <taxon>Ancalomicrobiaceae</taxon>
        <taxon>Methyloraptor</taxon>
    </lineage>
</organism>
<feature type="region of interest" description="Disordered" evidence="6">
    <location>
        <begin position="1"/>
        <end position="58"/>
    </location>
</feature>
<name>A0AAU7XF05_9HYPH</name>